<accession>A0ABN7VLZ0</accession>
<proteinExistence type="predicted"/>
<dbReference type="InterPro" id="IPR012337">
    <property type="entry name" value="RNaseH-like_sf"/>
</dbReference>
<evidence type="ECO:0000313" key="2">
    <source>
        <dbReference type="EMBL" id="CAG8784370.1"/>
    </source>
</evidence>
<dbReference type="Proteomes" id="UP000789901">
    <property type="component" value="Unassembled WGS sequence"/>
</dbReference>
<evidence type="ECO:0000313" key="3">
    <source>
        <dbReference type="Proteomes" id="UP000789901"/>
    </source>
</evidence>
<dbReference type="SMART" id="SM00614">
    <property type="entry name" value="ZnF_BED"/>
    <property type="match status" value="1"/>
</dbReference>
<gene>
    <name evidence="2" type="ORF">GMARGA_LOCUS20185</name>
</gene>
<comment type="caution">
    <text evidence="2">The sequence shown here is derived from an EMBL/GenBank/DDBJ whole genome shotgun (WGS) entry which is preliminary data.</text>
</comment>
<feature type="region of interest" description="Disordered" evidence="1">
    <location>
        <begin position="1"/>
        <end position="34"/>
    </location>
</feature>
<sequence length="373" mass="42670">MTSNFSPQPASQTQNKTNKGVKSNKNKNHKQIALDQALRTSDIGVLSTNIVKSNNSKSSKDSWVWKYMQKDVLNKQVACNIIMVSLDGRKKKCDKVYSISTSTTHLGEHLSTIHRIFPSKKYEKNSEGQTIIISDNSAQTIPSMLSKIDSHKPAKQQRLVFRDENLEQSEDTFESVQQIFNTESIPSISNLSSLSNLSSESNLSSISSQSSISNLSFSKQKNQKILEPIRDVKTRWNSTYLVLRRLVQLQDATEQLAKSLCQHPEIQQRKDGQSLSNPLMECYISSYLDPRFKNMNFISKKKKENVQNKLSKIVEMATNTIDTLVQTKIDCFYDGEIQIEHLIDDELERYEKVTQMNKYQINHPLCKFHNPLI</sequence>
<keyword evidence="3" id="KW-1185">Reference proteome</keyword>
<reference evidence="2 3" key="1">
    <citation type="submission" date="2021-06" db="EMBL/GenBank/DDBJ databases">
        <authorList>
            <person name="Kallberg Y."/>
            <person name="Tangrot J."/>
            <person name="Rosling A."/>
        </authorList>
    </citation>
    <scope>NUCLEOTIDE SEQUENCE [LARGE SCALE GENOMIC DNA]</scope>
    <source>
        <strain evidence="2 3">120-4 pot B 10/14</strain>
    </source>
</reference>
<dbReference type="SUPFAM" id="SSF53098">
    <property type="entry name" value="Ribonuclease H-like"/>
    <property type="match status" value="1"/>
</dbReference>
<dbReference type="EMBL" id="CAJVQB010017468">
    <property type="protein sequence ID" value="CAG8784370.1"/>
    <property type="molecule type" value="Genomic_DNA"/>
</dbReference>
<name>A0ABN7VLZ0_GIGMA</name>
<protein>
    <submittedName>
        <fullName evidence="2">40742_t:CDS:1</fullName>
    </submittedName>
</protein>
<organism evidence="2 3">
    <name type="scientific">Gigaspora margarita</name>
    <dbReference type="NCBI Taxonomy" id="4874"/>
    <lineage>
        <taxon>Eukaryota</taxon>
        <taxon>Fungi</taxon>
        <taxon>Fungi incertae sedis</taxon>
        <taxon>Mucoromycota</taxon>
        <taxon>Glomeromycotina</taxon>
        <taxon>Glomeromycetes</taxon>
        <taxon>Diversisporales</taxon>
        <taxon>Gigasporaceae</taxon>
        <taxon>Gigaspora</taxon>
    </lineage>
</organism>
<feature type="non-terminal residue" evidence="2">
    <location>
        <position position="373"/>
    </location>
</feature>
<feature type="compositionally biased region" description="Polar residues" evidence="1">
    <location>
        <begin position="1"/>
        <end position="21"/>
    </location>
</feature>
<evidence type="ECO:0000256" key="1">
    <source>
        <dbReference type="SAM" id="MobiDB-lite"/>
    </source>
</evidence>